<protein>
    <submittedName>
        <fullName evidence="2">Uncharacterized protein</fullName>
    </submittedName>
</protein>
<dbReference type="Proteomes" id="UP000008743">
    <property type="component" value="Unassembled WGS sequence"/>
</dbReference>
<accession>A0A0D2WKK4</accession>
<dbReference type="AlphaFoldDB" id="A0A0D2WKK4"/>
<evidence type="ECO:0000313" key="2">
    <source>
        <dbReference type="EMBL" id="KJE90123.1"/>
    </source>
</evidence>
<dbReference type="EMBL" id="KE346361">
    <property type="protein sequence ID" value="KJE90123.1"/>
    <property type="molecule type" value="Genomic_DNA"/>
</dbReference>
<organism evidence="2 3">
    <name type="scientific">Capsaspora owczarzaki (strain ATCC 30864)</name>
    <dbReference type="NCBI Taxonomy" id="595528"/>
    <lineage>
        <taxon>Eukaryota</taxon>
        <taxon>Filasterea</taxon>
        <taxon>Capsaspora</taxon>
    </lineage>
</organism>
<proteinExistence type="predicted"/>
<gene>
    <name evidence="2" type="ORF">CAOG_009430</name>
</gene>
<name>A0A0D2WKK4_CAPO3</name>
<reference evidence="3" key="1">
    <citation type="submission" date="2011-02" db="EMBL/GenBank/DDBJ databases">
        <title>The Genome Sequence of Capsaspora owczarzaki ATCC 30864.</title>
        <authorList>
            <person name="Russ C."/>
            <person name="Cuomo C."/>
            <person name="Burger G."/>
            <person name="Gray M.W."/>
            <person name="Holland P.W.H."/>
            <person name="King N."/>
            <person name="Lang F.B.F."/>
            <person name="Roger A.J."/>
            <person name="Ruiz-Trillo I."/>
            <person name="Young S.K."/>
            <person name="Zeng Q."/>
            <person name="Gargeya S."/>
            <person name="Alvarado L."/>
            <person name="Berlin A."/>
            <person name="Chapman S.B."/>
            <person name="Chen Z."/>
            <person name="Freedman E."/>
            <person name="Gellesch M."/>
            <person name="Goldberg J."/>
            <person name="Griggs A."/>
            <person name="Gujja S."/>
            <person name="Heilman E."/>
            <person name="Heiman D."/>
            <person name="Howarth C."/>
            <person name="Mehta T."/>
            <person name="Neiman D."/>
            <person name="Pearson M."/>
            <person name="Roberts A."/>
            <person name="Saif S."/>
            <person name="Shea T."/>
            <person name="Shenoy N."/>
            <person name="Sisk P."/>
            <person name="Stolte C."/>
            <person name="Sykes S."/>
            <person name="White J."/>
            <person name="Yandava C."/>
            <person name="Haas B."/>
            <person name="Nusbaum C."/>
            <person name="Birren B."/>
        </authorList>
    </citation>
    <scope>NUCLEOTIDE SEQUENCE</scope>
    <source>
        <strain evidence="3">ATCC 30864</strain>
    </source>
</reference>
<sequence>MRDRVLKIALAAFTVAATAGTVVAVYVWFGRAARRLTESRDTALRELSEVRQQLEQQRRLEHAQAQAQEQHEAAAAGGGDSHTAATFVSMNHQLQAQVADPSPALSSACTPFPPLGSPAQWPSIVTFVQLNSLQ</sequence>
<keyword evidence="3" id="KW-1185">Reference proteome</keyword>
<evidence type="ECO:0000256" key="1">
    <source>
        <dbReference type="SAM" id="MobiDB-lite"/>
    </source>
</evidence>
<feature type="region of interest" description="Disordered" evidence="1">
    <location>
        <begin position="55"/>
        <end position="83"/>
    </location>
</feature>
<dbReference type="InParanoid" id="A0A0D2WKK4"/>
<evidence type="ECO:0000313" key="3">
    <source>
        <dbReference type="Proteomes" id="UP000008743"/>
    </source>
</evidence>